<evidence type="ECO:0000259" key="10">
    <source>
        <dbReference type="SMART" id="SM00650"/>
    </source>
</evidence>
<dbReference type="Gene3D" id="1.10.8.100">
    <property type="entry name" value="Ribosomal RNA adenine dimethylase-like, domain 2"/>
    <property type="match status" value="1"/>
</dbReference>
<feature type="region of interest" description="Disordered" evidence="9">
    <location>
        <begin position="314"/>
        <end position="403"/>
    </location>
</feature>
<dbReference type="FunFam" id="3.40.50.150:FF:000023">
    <property type="entry name" value="Ribosomal RNA small subunit methyltransferase A"/>
    <property type="match status" value="1"/>
</dbReference>
<feature type="binding site" evidence="7 8">
    <location>
        <position position="112"/>
    </location>
    <ligand>
        <name>S-adenosyl-L-methionine</name>
        <dbReference type="ChEBI" id="CHEBI:59789"/>
    </ligand>
</feature>
<dbReference type="CDD" id="cd02440">
    <property type="entry name" value="AdoMet_MTases"/>
    <property type="match status" value="1"/>
</dbReference>
<comment type="subcellular location">
    <subcellularLocation>
        <location evidence="7">Cytoplasm</location>
    </subcellularLocation>
</comment>
<evidence type="ECO:0000313" key="11">
    <source>
        <dbReference type="EMBL" id="GLW62041.1"/>
    </source>
</evidence>
<dbReference type="NCBIfam" id="TIGR00755">
    <property type="entry name" value="ksgA"/>
    <property type="match status" value="1"/>
</dbReference>
<evidence type="ECO:0000256" key="1">
    <source>
        <dbReference type="ARBA" id="ARBA00022490"/>
    </source>
</evidence>
<dbReference type="EC" id="2.1.1.182" evidence="7"/>
<dbReference type="GO" id="GO:0003723">
    <property type="term" value="F:RNA binding"/>
    <property type="evidence" value="ECO:0007669"/>
    <property type="project" value="UniProtKB-UniRule"/>
</dbReference>
<dbReference type="Gene3D" id="3.40.50.150">
    <property type="entry name" value="Vaccinia Virus protein VP39"/>
    <property type="match status" value="1"/>
</dbReference>
<dbReference type="GO" id="GO:0005829">
    <property type="term" value="C:cytosol"/>
    <property type="evidence" value="ECO:0007669"/>
    <property type="project" value="TreeGrafter"/>
</dbReference>
<dbReference type="PANTHER" id="PTHR11727">
    <property type="entry name" value="DIMETHYLADENOSINE TRANSFERASE"/>
    <property type="match status" value="1"/>
</dbReference>
<feature type="domain" description="Ribosomal RNA adenine methylase transferase N-terminal" evidence="10">
    <location>
        <begin position="71"/>
        <end position="245"/>
    </location>
</feature>
<comment type="function">
    <text evidence="7">Specifically dimethylates two adjacent adenosines (A1518 and A1519) in the loop of a conserved hairpin near the 3'-end of 16S rRNA in the 30S particle. May play a critical role in biogenesis of 30S subunits.</text>
</comment>
<keyword evidence="3 7" id="KW-0489">Methyltransferase</keyword>
<comment type="catalytic activity">
    <reaction evidence="7">
        <text>adenosine(1518)/adenosine(1519) in 16S rRNA + 4 S-adenosyl-L-methionine = N(6)-dimethyladenosine(1518)/N(6)-dimethyladenosine(1519) in 16S rRNA + 4 S-adenosyl-L-homocysteine + 4 H(+)</text>
        <dbReference type="Rhea" id="RHEA:19609"/>
        <dbReference type="Rhea" id="RHEA-COMP:10232"/>
        <dbReference type="Rhea" id="RHEA-COMP:10233"/>
        <dbReference type="ChEBI" id="CHEBI:15378"/>
        <dbReference type="ChEBI" id="CHEBI:57856"/>
        <dbReference type="ChEBI" id="CHEBI:59789"/>
        <dbReference type="ChEBI" id="CHEBI:74411"/>
        <dbReference type="ChEBI" id="CHEBI:74493"/>
        <dbReference type="EC" id="2.1.1.182"/>
    </reaction>
</comment>
<keyword evidence="6 7" id="KW-0694">RNA-binding</keyword>
<dbReference type="InterPro" id="IPR011530">
    <property type="entry name" value="rRNA_adenine_dimethylase"/>
</dbReference>
<evidence type="ECO:0000256" key="9">
    <source>
        <dbReference type="SAM" id="MobiDB-lite"/>
    </source>
</evidence>
<evidence type="ECO:0000313" key="12">
    <source>
        <dbReference type="Proteomes" id="UP001165124"/>
    </source>
</evidence>
<dbReference type="EMBL" id="BSRZ01000001">
    <property type="protein sequence ID" value="GLW62041.1"/>
    <property type="molecule type" value="Genomic_DNA"/>
</dbReference>
<feature type="binding site" evidence="7 8">
    <location>
        <position position="142"/>
    </location>
    <ligand>
        <name>S-adenosyl-L-methionine</name>
        <dbReference type="ChEBI" id="CHEBI:59789"/>
    </ligand>
</feature>
<feature type="binding site" evidence="7 8">
    <location>
        <position position="91"/>
    </location>
    <ligand>
        <name>S-adenosyl-L-methionine</name>
        <dbReference type="ChEBI" id="CHEBI:59789"/>
    </ligand>
</feature>
<keyword evidence="12" id="KW-1185">Reference proteome</keyword>
<evidence type="ECO:0000256" key="6">
    <source>
        <dbReference type="ARBA" id="ARBA00022884"/>
    </source>
</evidence>
<evidence type="ECO:0000256" key="5">
    <source>
        <dbReference type="ARBA" id="ARBA00022691"/>
    </source>
</evidence>
<dbReference type="GO" id="GO:0052908">
    <property type="term" value="F:16S rRNA (adenine(1518)-N(6)/adenine(1519)-N(6))-dimethyltransferase activity"/>
    <property type="evidence" value="ECO:0007669"/>
    <property type="project" value="UniProtKB-EC"/>
</dbReference>
<feature type="compositionally biased region" description="Basic and acidic residues" evidence="9">
    <location>
        <begin position="1"/>
        <end position="27"/>
    </location>
</feature>
<dbReference type="PROSITE" id="PS01131">
    <property type="entry name" value="RRNA_A_DIMETH"/>
    <property type="match status" value="1"/>
</dbReference>
<dbReference type="InterPro" id="IPR029063">
    <property type="entry name" value="SAM-dependent_MTases_sf"/>
</dbReference>
<dbReference type="SMART" id="SM00650">
    <property type="entry name" value="rADc"/>
    <property type="match status" value="1"/>
</dbReference>
<feature type="compositionally biased region" description="Gly residues" evidence="9">
    <location>
        <begin position="381"/>
        <end position="395"/>
    </location>
</feature>
<comment type="similarity">
    <text evidence="7">Belongs to the class I-like SAM-binding methyltransferase superfamily. rRNA adenine N(6)-methyltransferase family. RsmA subfamily.</text>
</comment>
<keyword evidence="2 7" id="KW-0698">rRNA processing</keyword>
<gene>
    <name evidence="7" type="primary">rsmA</name>
    <name evidence="7" type="synonym">ksgA</name>
    <name evidence="11" type="ORF">Arub01_02850</name>
</gene>
<dbReference type="PANTHER" id="PTHR11727:SF7">
    <property type="entry name" value="DIMETHYLADENOSINE TRANSFERASE-RELATED"/>
    <property type="match status" value="1"/>
</dbReference>
<dbReference type="SUPFAM" id="SSF53335">
    <property type="entry name" value="S-adenosyl-L-methionine-dependent methyltransferases"/>
    <property type="match status" value="1"/>
</dbReference>
<dbReference type="Pfam" id="PF00398">
    <property type="entry name" value="RrnaAD"/>
    <property type="match status" value="1"/>
</dbReference>
<dbReference type="InterPro" id="IPR001737">
    <property type="entry name" value="KsgA/Erm"/>
</dbReference>
<evidence type="ECO:0000256" key="3">
    <source>
        <dbReference type="ARBA" id="ARBA00022603"/>
    </source>
</evidence>
<sequence>MTLLGRRERAGRDRRPPEHWDTGRVGDDTDDTDGTADGPLLGPADIRDLAARLGVRPTKTLGQNFVVDANTVRRIVRAADVAPDDVVIEVGPGLGSLTLALLPRVRRVVAVEIDPVLAAALPATVAERAPHLADRLEVVRADALKLTRPPGPEPTALVANLPYNVAVPVVLHLLAALPSLRRALVMVQAEVADRMTATPGSKIYGVPSVKLAWFGRARRAGPVGRTVFWPVPNVDSGLVAFERRDPPPTAATREQVFAVVDAAFAQRRKTLRAALAAWAGGPDAAERALRAAGVDPRARGEALDVAAFARIAQYGPGSGPEPAGDRCAGPGTGRQGPAEADSPAADPPPADAPGTDASDAEPRGPAGRHRNEAEDHVQGAFAGGAGTGARGGSGRDGGRGRVQ</sequence>
<reference evidence="11" key="1">
    <citation type="submission" date="2023-02" db="EMBL/GenBank/DDBJ databases">
        <title>Actinomadura rubrobrunea NBRC 14622.</title>
        <authorList>
            <person name="Ichikawa N."/>
            <person name="Sato H."/>
            <person name="Tonouchi N."/>
        </authorList>
    </citation>
    <scope>NUCLEOTIDE SEQUENCE</scope>
    <source>
        <strain evidence="11">NBRC 14622</strain>
    </source>
</reference>
<evidence type="ECO:0000256" key="8">
    <source>
        <dbReference type="PROSITE-ProRule" id="PRU01026"/>
    </source>
</evidence>
<organism evidence="11 12">
    <name type="scientific">Actinomadura rubrobrunea</name>
    <dbReference type="NCBI Taxonomy" id="115335"/>
    <lineage>
        <taxon>Bacteria</taxon>
        <taxon>Bacillati</taxon>
        <taxon>Actinomycetota</taxon>
        <taxon>Actinomycetes</taxon>
        <taxon>Streptosporangiales</taxon>
        <taxon>Thermomonosporaceae</taxon>
        <taxon>Actinomadura</taxon>
    </lineage>
</organism>
<keyword evidence="4 7" id="KW-0808">Transferase</keyword>
<feature type="binding site" evidence="7 8">
    <location>
        <position position="160"/>
    </location>
    <ligand>
        <name>S-adenosyl-L-methionine</name>
        <dbReference type="ChEBI" id="CHEBI:59789"/>
    </ligand>
</feature>
<keyword evidence="5 7" id="KW-0949">S-adenosyl-L-methionine</keyword>
<dbReference type="Proteomes" id="UP001165124">
    <property type="component" value="Unassembled WGS sequence"/>
</dbReference>
<proteinExistence type="inferred from homology"/>
<protein>
    <recommendedName>
        <fullName evidence="7">Ribosomal RNA small subunit methyltransferase A</fullName>
        <ecNumber evidence="7">2.1.1.182</ecNumber>
    </recommendedName>
    <alternativeName>
        <fullName evidence="7">16S rRNA (adenine(1518)-N(6)/adenine(1519)-N(6))-dimethyltransferase</fullName>
    </alternativeName>
    <alternativeName>
        <fullName evidence="7">16S rRNA dimethyladenosine transferase</fullName>
    </alternativeName>
    <alternativeName>
        <fullName evidence="7">16S rRNA dimethylase</fullName>
    </alternativeName>
    <alternativeName>
        <fullName evidence="7">S-adenosylmethionine-6-N', N'-adenosyl(rRNA) dimethyltransferase</fullName>
    </alternativeName>
</protein>
<evidence type="ECO:0000256" key="4">
    <source>
        <dbReference type="ARBA" id="ARBA00022679"/>
    </source>
</evidence>
<accession>A0A9W6URW5</accession>
<evidence type="ECO:0000256" key="7">
    <source>
        <dbReference type="HAMAP-Rule" id="MF_00607"/>
    </source>
</evidence>
<name>A0A9W6URW5_9ACTN</name>
<keyword evidence="1 7" id="KW-0963">Cytoplasm</keyword>
<dbReference type="PROSITE" id="PS51689">
    <property type="entry name" value="SAM_RNA_A_N6_MT"/>
    <property type="match status" value="1"/>
</dbReference>
<feature type="binding site" evidence="7 8">
    <location>
        <position position="64"/>
    </location>
    <ligand>
        <name>S-adenosyl-L-methionine</name>
        <dbReference type="ChEBI" id="CHEBI:59789"/>
    </ligand>
</feature>
<dbReference type="HAMAP" id="MF_00607">
    <property type="entry name" value="16SrRNA_methyltr_A"/>
    <property type="match status" value="1"/>
</dbReference>
<feature type="region of interest" description="Disordered" evidence="9">
    <location>
        <begin position="1"/>
        <end position="41"/>
    </location>
</feature>
<dbReference type="InterPro" id="IPR020598">
    <property type="entry name" value="rRNA_Ade_methylase_Trfase_N"/>
</dbReference>
<feature type="binding site" evidence="7 8">
    <location>
        <position position="66"/>
    </location>
    <ligand>
        <name>S-adenosyl-L-methionine</name>
        <dbReference type="ChEBI" id="CHEBI:59789"/>
    </ligand>
</feature>
<comment type="caution">
    <text evidence="11">The sequence shown here is derived from an EMBL/GenBank/DDBJ whole genome shotgun (WGS) entry which is preliminary data.</text>
</comment>
<evidence type="ECO:0000256" key="2">
    <source>
        <dbReference type="ARBA" id="ARBA00022552"/>
    </source>
</evidence>
<dbReference type="FunFam" id="1.10.8.100:FF:000003">
    <property type="entry name" value="Ribosomal RNA small subunit methyltransferase A"/>
    <property type="match status" value="1"/>
</dbReference>
<dbReference type="AlphaFoldDB" id="A0A9W6URW5"/>
<dbReference type="InterPro" id="IPR020596">
    <property type="entry name" value="rRNA_Ade_Mease_Trfase_CS"/>
</dbReference>
<dbReference type="InterPro" id="IPR023165">
    <property type="entry name" value="rRNA_Ade_diMease-like_C"/>
</dbReference>